<evidence type="ECO:0000313" key="1">
    <source>
        <dbReference type="EMBL" id="CCD45180.1"/>
    </source>
</evidence>
<dbReference type="EMBL" id="FQ790275">
    <property type="protein sequence ID" value="CCD45180.1"/>
    <property type="molecule type" value="Genomic_DNA"/>
</dbReference>
<dbReference type="HOGENOM" id="CLU_2757481_0_0_1"/>
<organism evidence="1 2">
    <name type="scientific">Botryotinia fuckeliana (strain T4)</name>
    <name type="common">Noble rot fungus</name>
    <name type="synonym">Botrytis cinerea</name>
    <dbReference type="NCBI Taxonomy" id="999810"/>
    <lineage>
        <taxon>Eukaryota</taxon>
        <taxon>Fungi</taxon>
        <taxon>Dikarya</taxon>
        <taxon>Ascomycota</taxon>
        <taxon>Pezizomycotina</taxon>
        <taxon>Leotiomycetes</taxon>
        <taxon>Helotiales</taxon>
        <taxon>Sclerotiniaceae</taxon>
        <taxon>Botrytis</taxon>
    </lineage>
</organism>
<protein>
    <submittedName>
        <fullName evidence="1">Uncharacterized protein</fullName>
    </submittedName>
</protein>
<reference evidence="2" key="1">
    <citation type="journal article" date="2011" name="PLoS Genet.">
        <title>Genomic analysis of the necrotrophic fungal pathogens Sclerotinia sclerotiorum and Botrytis cinerea.</title>
        <authorList>
            <person name="Amselem J."/>
            <person name="Cuomo C.A."/>
            <person name="van Kan J.A."/>
            <person name="Viaud M."/>
            <person name="Benito E.P."/>
            <person name="Couloux A."/>
            <person name="Coutinho P.M."/>
            <person name="de Vries R.P."/>
            <person name="Dyer P.S."/>
            <person name="Fillinger S."/>
            <person name="Fournier E."/>
            <person name="Gout L."/>
            <person name="Hahn M."/>
            <person name="Kohn L."/>
            <person name="Lapalu N."/>
            <person name="Plummer K.M."/>
            <person name="Pradier J.M."/>
            <person name="Quevillon E."/>
            <person name="Sharon A."/>
            <person name="Simon A."/>
            <person name="ten Have A."/>
            <person name="Tudzynski B."/>
            <person name="Tudzynski P."/>
            <person name="Wincker P."/>
            <person name="Andrew M."/>
            <person name="Anthouard V."/>
            <person name="Beever R.E."/>
            <person name="Beffa R."/>
            <person name="Benoit I."/>
            <person name="Bouzid O."/>
            <person name="Brault B."/>
            <person name="Chen Z."/>
            <person name="Choquer M."/>
            <person name="Collemare J."/>
            <person name="Cotton P."/>
            <person name="Danchin E.G."/>
            <person name="Da Silva C."/>
            <person name="Gautier A."/>
            <person name="Giraud C."/>
            <person name="Giraud T."/>
            <person name="Gonzalez C."/>
            <person name="Grossetete S."/>
            <person name="Guldener U."/>
            <person name="Henrissat B."/>
            <person name="Howlett B.J."/>
            <person name="Kodira C."/>
            <person name="Kretschmer M."/>
            <person name="Lappartient A."/>
            <person name="Leroch M."/>
            <person name="Levis C."/>
            <person name="Mauceli E."/>
            <person name="Neuveglise C."/>
            <person name="Oeser B."/>
            <person name="Pearson M."/>
            <person name="Poulain J."/>
            <person name="Poussereau N."/>
            <person name="Quesneville H."/>
            <person name="Rascle C."/>
            <person name="Schumacher J."/>
            <person name="Segurens B."/>
            <person name="Sexton A."/>
            <person name="Silva E."/>
            <person name="Sirven C."/>
            <person name="Soanes D.M."/>
            <person name="Talbot N.J."/>
            <person name="Templeton M."/>
            <person name="Yandava C."/>
            <person name="Yarden O."/>
            <person name="Zeng Q."/>
            <person name="Rollins J.A."/>
            <person name="Lebrun M.H."/>
            <person name="Dickman M."/>
        </authorList>
    </citation>
    <scope>NUCLEOTIDE SEQUENCE [LARGE SCALE GENOMIC DNA]</scope>
    <source>
        <strain evidence="2">T4</strain>
    </source>
</reference>
<sequence length="70" mass="7937">MPAYQASDRHNMQVTKFCDENYSCKNKVLHKYVSAQPIAEEEAPFTGKYYVNDGCMSAGEKKTFAWYAGS</sequence>
<evidence type="ECO:0000313" key="2">
    <source>
        <dbReference type="Proteomes" id="UP000008177"/>
    </source>
</evidence>
<gene>
    <name evidence="1" type="ORF">BofuT4_uP008970.1</name>
</gene>
<dbReference type="InParanoid" id="G2XXA2"/>
<name>G2XXA2_BOTF4</name>
<dbReference type="AlphaFoldDB" id="G2XXA2"/>
<proteinExistence type="predicted"/>
<dbReference type="Proteomes" id="UP000008177">
    <property type="component" value="Unplaced contigs"/>
</dbReference>
<accession>G2XXA2</accession>